<protein>
    <submittedName>
        <fullName evidence="3">Uncharacterized protein</fullName>
    </submittedName>
</protein>
<name>A0A2J0PC41_9ENTR</name>
<evidence type="ECO:0000313" key="3">
    <source>
        <dbReference type="EMBL" id="PJD65484.1"/>
    </source>
</evidence>
<dbReference type="Pfam" id="PF21327">
    <property type="entry name" value="GspA_C39-like"/>
    <property type="match status" value="1"/>
</dbReference>
<dbReference type="Gene3D" id="3.90.70.10">
    <property type="entry name" value="Cysteine proteinases"/>
    <property type="match status" value="1"/>
</dbReference>
<dbReference type="InterPro" id="IPR027417">
    <property type="entry name" value="P-loop_NTPase"/>
</dbReference>
<dbReference type="InterPro" id="IPR048809">
    <property type="entry name" value="GspA_C39-like"/>
</dbReference>
<dbReference type="InterPro" id="IPR036366">
    <property type="entry name" value="PGBDSf"/>
</dbReference>
<gene>
    <name evidence="3" type="ORF">B9Q37_25810</name>
</gene>
<accession>A0A2J0PC41</accession>
<dbReference type="InterPro" id="IPR036365">
    <property type="entry name" value="PGBD-like_sf"/>
</dbReference>
<dbReference type="AlphaFoldDB" id="A0A2J0PC41"/>
<evidence type="ECO:0000259" key="2">
    <source>
        <dbReference type="Pfam" id="PF21327"/>
    </source>
</evidence>
<dbReference type="Gene3D" id="1.10.101.10">
    <property type="entry name" value="PGBD-like superfamily/PGBD"/>
    <property type="match status" value="1"/>
</dbReference>
<dbReference type="SUPFAM" id="SSF52540">
    <property type="entry name" value="P-loop containing nucleoside triphosphate hydrolases"/>
    <property type="match status" value="1"/>
</dbReference>
<reference evidence="3 4" key="1">
    <citation type="journal article" date="2017" name="J. Antimicrob. Chemother.">
        <title>Characterization of the population structure, drug resistance mechanisms and plasmids of the community-associated Enterobacter cloacae complex in China.</title>
        <authorList>
            <person name="Zhou K."/>
            <person name="Yu W."/>
            <person name="Cao X."/>
            <person name="Shen P."/>
            <person name="Lu H."/>
            <person name="Luo Q."/>
            <person name="Rossen J.W.A."/>
            <person name="Xiao Y."/>
        </authorList>
    </citation>
    <scope>NUCLEOTIDE SEQUENCE [LARGE SCALE GENOMIC DNA]</scope>
    <source>
        <strain evidence="3">ECC1097</strain>
    </source>
</reference>
<dbReference type="InterPro" id="IPR002477">
    <property type="entry name" value="Peptidoglycan-bd-like"/>
</dbReference>
<evidence type="ECO:0000313" key="4">
    <source>
        <dbReference type="Proteomes" id="UP000230495"/>
    </source>
</evidence>
<proteinExistence type="predicted"/>
<evidence type="ECO:0000259" key="1">
    <source>
        <dbReference type="Pfam" id="PF01471"/>
    </source>
</evidence>
<dbReference type="EMBL" id="NEEU01000048">
    <property type="protein sequence ID" value="PJD65484.1"/>
    <property type="molecule type" value="Genomic_DNA"/>
</dbReference>
<organism evidence="3">
    <name type="scientific">Enterobacter kobei</name>
    <dbReference type="NCBI Taxonomy" id="208224"/>
    <lineage>
        <taxon>Bacteria</taxon>
        <taxon>Pseudomonadati</taxon>
        <taxon>Pseudomonadota</taxon>
        <taxon>Gammaproteobacteria</taxon>
        <taxon>Enterobacterales</taxon>
        <taxon>Enterobacteriaceae</taxon>
        <taxon>Enterobacter</taxon>
        <taxon>Enterobacter cloacae complex</taxon>
    </lineage>
</organism>
<comment type="caution">
    <text evidence="3">The sequence shown here is derived from an EMBL/GenBank/DDBJ whole genome shotgun (WGS) entry which is preliminary data.</text>
</comment>
<dbReference type="Proteomes" id="UP000230495">
    <property type="component" value="Unassembled WGS sequence"/>
</dbReference>
<sequence>MRLFMDELNTFYTTRHCLIRDSMFSTLIQEQWLILQGGKGSGKSVLAQGVISAWPYRALTISPLNRKGYLWEWVIIADSQTDNSLAGKIFPVEKLWEELYSAGTVTHGSMPLFVLEDGHRISRGLVSTILAFMTMMPQARLLLTGIFNRRQQRELRVLQPVWFEIPAPDSKDYRKVISSHAGIGPETTNTLPEQFIRRCMRRCDGNLHLAARLGGVIRRNKMEEEEHAASIIDASLQREALRYLPAPGRQGLTWLLLLVLTVLCGGGGAYFARPLSQWLPPLTTLLPVEFSRPVSTHARLMAETMSTNESLSLLFSVWGYEVDKGEAWCDQAYRGGMACLSGTETLETLLSDGLPWVATLEVDSASFPVVVIGGGENTLTVLSGNQTWILDKAWFSHVWTGNVTRMWKPSPDGNASITKKSSTDDIVWLDTMLSRVLNVEAEGTGEWSSLLTEKVRQFQAQNKIKVDGVMGQLSLIRLWQALGESPTLIQERGTI</sequence>
<dbReference type="Pfam" id="PF01471">
    <property type="entry name" value="PG_binding_1"/>
    <property type="match status" value="1"/>
</dbReference>
<feature type="domain" description="Peptidoglycan binding-like" evidence="1">
    <location>
        <begin position="423"/>
        <end position="472"/>
    </location>
</feature>
<feature type="domain" description="General secretion pathway protein A peptidase C39-like" evidence="2">
    <location>
        <begin position="314"/>
        <end position="407"/>
    </location>
</feature>
<dbReference type="SUPFAM" id="SSF47090">
    <property type="entry name" value="PGBD-like"/>
    <property type="match status" value="1"/>
</dbReference>